<dbReference type="PANTHER" id="PTHR38688">
    <property type="entry name" value="PYR_REDOX_2 DOMAIN-CONTAINING PROTEIN"/>
    <property type="match status" value="1"/>
</dbReference>
<evidence type="ECO:0000313" key="1">
    <source>
        <dbReference type="EMBL" id="KAL1581941.1"/>
    </source>
</evidence>
<dbReference type="EMBL" id="JAAQHG020000094">
    <property type="protein sequence ID" value="KAL1581941.1"/>
    <property type="molecule type" value="Genomic_DNA"/>
</dbReference>
<dbReference type="GeneID" id="96010730"/>
<organism evidence="1 2">
    <name type="scientific">Cladosporium halotolerans</name>
    <dbReference type="NCBI Taxonomy" id="1052096"/>
    <lineage>
        <taxon>Eukaryota</taxon>
        <taxon>Fungi</taxon>
        <taxon>Dikarya</taxon>
        <taxon>Ascomycota</taxon>
        <taxon>Pezizomycotina</taxon>
        <taxon>Dothideomycetes</taxon>
        <taxon>Dothideomycetidae</taxon>
        <taxon>Cladosporiales</taxon>
        <taxon>Cladosporiaceae</taxon>
        <taxon>Cladosporium</taxon>
    </lineage>
</organism>
<name>A0AB34KD05_9PEZI</name>
<dbReference type="Gene3D" id="3.50.50.60">
    <property type="entry name" value="FAD/NAD(P)-binding domain"/>
    <property type="match status" value="1"/>
</dbReference>
<dbReference type="AlphaFoldDB" id="A0AB34KD05"/>
<comment type="caution">
    <text evidence="1">The sequence shown here is derived from an EMBL/GenBank/DDBJ whole genome shotgun (WGS) entry which is preliminary data.</text>
</comment>
<reference evidence="1 2" key="1">
    <citation type="journal article" date="2020" name="Microbiol. Resour. Announc.">
        <title>Draft Genome Sequence of a Cladosporium Species Isolated from the Mesophotic Ascidian Didemnum maculosum.</title>
        <authorList>
            <person name="Gioti A."/>
            <person name="Siaperas R."/>
            <person name="Nikolaivits E."/>
            <person name="Le Goff G."/>
            <person name="Ouazzani J."/>
            <person name="Kotoulas G."/>
            <person name="Topakas E."/>
        </authorList>
    </citation>
    <scope>NUCLEOTIDE SEQUENCE [LARGE SCALE GENOMIC DNA]</scope>
    <source>
        <strain evidence="1 2">TM138-S3</strain>
    </source>
</reference>
<evidence type="ECO:0000313" key="2">
    <source>
        <dbReference type="Proteomes" id="UP000803884"/>
    </source>
</evidence>
<protein>
    <recommendedName>
        <fullName evidence="3">FAD/NAD(P)-binding domain-containing protein</fullName>
    </recommendedName>
</protein>
<dbReference type="Proteomes" id="UP000803884">
    <property type="component" value="Unassembled WGS sequence"/>
</dbReference>
<proteinExistence type="predicted"/>
<accession>A0AB34KD05</accession>
<dbReference type="SUPFAM" id="SSF51905">
    <property type="entry name" value="FAD/NAD(P)-binding domain"/>
    <property type="match status" value="1"/>
</dbReference>
<dbReference type="RefSeq" id="XP_069225048.1">
    <property type="nucleotide sequence ID" value="XM_069377892.1"/>
</dbReference>
<dbReference type="InterPro" id="IPR036188">
    <property type="entry name" value="FAD/NAD-bd_sf"/>
</dbReference>
<sequence>MSNPTDSYEAVVIGGGAAGVTVVGNLLEQKFEPILWVDNAFNGGRINRCYREVPSNTKVALFIDFATAVAPFRKIVSNTPSRSRWEEPSESDGVSVSGKPDKLQALRNLEQAKGCQLSHAADMLLMLTEGLAKTPGVIAQKARVSDATLDEGTKKWTINLTSPVSSEQTDRVPVSANRLIMCTGSSPNNSPLPVEIPSLHVLDLDCALSPTLLSTTLTPLGPTSVAVIGASHSAILVLMNLYNLARTSKPDLRIKWLTRHPLRYAEQRDGWILRDNTGLKGAAAEWARNNLEPDTMPTSDVAKYVSKVAYTSGAEKETYEQHLQGVDFYVQAIGYSRDPIPTLKTSSGREIEPVFDHENGHFSYAGEGKDQQALQKLPGLFGAGIAWPARVVDPEGNVEYAVGFFKFMKHVKKVIGSWI</sequence>
<keyword evidence="2" id="KW-1185">Reference proteome</keyword>
<gene>
    <name evidence="1" type="ORF">WHR41_09288</name>
</gene>
<evidence type="ECO:0008006" key="3">
    <source>
        <dbReference type="Google" id="ProtNLM"/>
    </source>
</evidence>
<dbReference type="PANTHER" id="PTHR38688:SF1">
    <property type="entry name" value="FAD_NAD(P)-BINDING DOMAIN-CONTAINING PROTEIN"/>
    <property type="match status" value="1"/>
</dbReference>
<dbReference type="InterPro" id="IPR053275">
    <property type="entry name" value="Agnestin_monoxygenase"/>
</dbReference>